<gene>
    <name evidence="2" type="primary">Dguok</name>
    <name evidence="2" type="ORF">CERFAM_R05369</name>
</gene>
<keyword evidence="3" id="KW-1185">Reference proteome</keyword>
<dbReference type="Proteomes" id="UP000611277">
    <property type="component" value="Unassembled WGS sequence"/>
</dbReference>
<dbReference type="EMBL" id="WBNC01001149">
    <property type="protein sequence ID" value="NXC99217.1"/>
    <property type="molecule type" value="Genomic_DNA"/>
</dbReference>
<evidence type="ECO:0000313" key="3">
    <source>
        <dbReference type="Proteomes" id="UP000611277"/>
    </source>
</evidence>
<proteinExistence type="predicted"/>
<dbReference type="Pfam" id="PF01712">
    <property type="entry name" value="dNK"/>
    <property type="match status" value="1"/>
</dbReference>
<feature type="domain" description="Deoxynucleoside kinase" evidence="1">
    <location>
        <begin position="1"/>
        <end position="73"/>
    </location>
</feature>
<dbReference type="InterPro" id="IPR027417">
    <property type="entry name" value="P-loop_NTPase"/>
</dbReference>
<feature type="non-terminal residue" evidence="2">
    <location>
        <position position="74"/>
    </location>
</feature>
<dbReference type="GO" id="GO:0005739">
    <property type="term" value="C:mitochondrion"/>
    <property type="evidence" value="ECO:0007669"/>
    <property type="project" value="TreeGrafter"/>
</dbReference>
<dbReference type="InterPro" id="IPR031314">
    <property type="entry name" value="DNK_dom"/>
</dbReference>
<evidence type="ECO:0000259" key="1">
    <source>
        <dbReference type="Pfam" id="PF01712"/>
    </source>
</evidence>
<feature type="non-terminal residue" evidence="2">
    <location>
        <position position="1"/>
    </location>
</feature>
<dbReference type="PANTHER" id="PTHR10513">
    <property type="entry name" value="DEOXYNUCLEOSIDE KINASE"/>
    <property type="match status" value="1"/>
</dbReference>
<dbReference type="GO" id="GO:0004138">
    <property type="term" value="F:deoxyguanosine kinase activity"/>
    <property type="evidence" value="ECO:0007669"/>
    <property type="project" value="TreeGrafter"/>
</dbReference>
<dbReference type="SUPFAM" id="SSF52540">
    <property type="entry name" value="P-loop containing nucleoside triphosphate hydrolases"/>
    <property type="match status" value="1"/>
</dbReference>
<dbReference type="AlphaFoldDB" id="A0A851S7F1"/>
<organism evidence="2 3">
    <name type="scientific">Certhia familiaris</name>
    <name type="common">Eurasian treecreeper</name>
    <dbReference type="NCBI Taxonomy" id="73333"/>
    <lineage>
        <taxon>Eukaryota</taxon>
        <taxon>Metazoa</taxon>
        <taxon>Chordata</taxon>
        <taxon>Craniata</taxon>
        <taxon>Vertebrata</taxon>
        <taxon>Euteleostomi</taxon>
        <taxon>Archelosauria</taxon>
        <taxon>Archosauria</taxon>
        <taxon>Dinosauria</taxon>
        <taxon>Saurischia</taxon>
        <taxon>Theropoda</taxon>
        <taxon>Coelurosauria</taxon>
        <taxon>Aves</taxon>
        <taxon>Neognathae</taxon>
        <taxon>Neoaves</taxon>
        <taxon>Telluraves</taxon>
        <taxon>Australaves</taxon>
        <taxon>Passeriformes</taxon>
        <taxon>Certhiidae</taxon>
        <taxon>Certhiinae</taxon>
        <taxon>Certhia</taxon>
    </lineage>
</organism>
<comment type="caution">
    <text evidence="2">The sequence shown here is derived from an EMBL/GenBank/DDBJ whole genome shotgun (WGS) entry which is preliminary data.</text>
</comment>
<evidence type="ECO:0000313" key="2">
    <source>
        <dbReference type="EMBL" id="NXC99217.1"/>
    </source>
</evidence>
<dbReference type="InterPro" id="IPR050566">
    <property type="entry name" value="Deoxyribonucleoside_kinase"/>
</dbReference>
<dbReference type="PANTHER" id="PTHR10513:SF8">
    <property type="entry name" value="DEOXYGUANOSINE KINASE, MITOCHONDRIAL"/>
    <property type="match status" value="1"/>
</dbReference>
<reference evidence="2" key="1">
    <citation type="submission" date="2019-09" db="EMBL/GenBank/DDBJ databases">
        <title>Bird 10,000 Genomes (B10K) Project - Family phase.</title>
        <authorList>
            <person name="Zhang G."/>
        </authorList>
    </citation>
    <scope>NUCLEOTIDE SEQUENCE</scope>
    <source>
        <strain evidence="2">OUT-0039</strain>
        <tissue evidence="2">Muscle</tissue>
    </source>
</reference>
<sequence length="74" mass="8145">PQTCLQRLRRRARREEGGLQLGYLQQLHGQHECWLLHGSTRVSPAAAAPVLVLDADGDFEHDTALQGTLMAQVG</sequence>
<dbReference type="Gene3D" id="3.40.50.300">
    <property type="entry name" value="P-loop containing nucleotide triphosphate hydrolases"/>
    <property type="match status" value="1"/>
</dbReference>
<protein>
    <submittedName>
        <fullName evidence="2">DGUOK protein</fullName>
    </submittedName>
</protein>
<accession>A0A851S7F1</accession>
<name>A0A851S7F1_CERFA</name>